<keyword evidence="3" id="KW-0946">Virion</keyword>
<dbReference type="SMART" id="SM00972">
    <property type="entry name" value="SCPU"/>
    <property type="match status" value="1"/>
</dbReference>
<feature type="domain" description="Spore coat protein U/FanG" evidence="2">
    <location>
        <begin position="28"/>
        <end position="178"/>
    </location>
</feature>
<evidence type="ECO:0000313" key="3">
    <source>
        <dbReference type="EMBL" id="OXI42318.1"/>
    </source>
</evidence>
<reference evidence="4" key="1">
    <citation type="submission" date="2017-06" db="EMBL/GenBank/DDBJ databases">
        <authorList>
            <person name="LiPuma J."/>
            <person name="Spilker T."/>
        </authorList>
    </citation>
    <scope>NUCLEOTIDE SEQUENCE [LARGE SCALE GENOMIC DNA]</scope>
    <source>
        <strain evidence="4">AU17325</strain>
    </source>
</reference>
<reference evidence="3 4" key="2">
    <citation type="submission" date="2017-08" db="EMBL/GenBank/DDBJ databases">
        <title>WGS of novel Burkholderia cepaca complex species.</title>
        <authorList>
            <person name="Lipuma J."/>
            <person name="Spilker T."/>
        </authorList>
    </citation>
    <scope>NUCLEOTIDE SEQUENCE [LARGE SCALE GENOMIC DNA]</scope>
    <source>
        <strain evidence="3 4">AU17325</strain>
    </source>
</reference>
<gene>
    <name evidence="3" type="ORF">CFB84_24155</name>
</gene>
<dbReference type="PANTHER" id="PTHR37089">
    <property type="entry name" value="PROTEIN U-RELATED"/>
    <property type="match status" value="1"/>
</dbReference>
<dbReference type="Pfam" id="PF05229">
    <property type="entry name" value="SCPU"/>
    <property type="match status" value="1"/>
</dbReference>
<dbReference type="AlphaFoldDB" id="A0A228IIQ2"/>
<dbReference type="OrthoDB" id="5952295at2"/>
<keyword evidence="1" id="KW-0732">Signal</keyword>
<sequence>MVKAIRKTVWLGLMLVPFAGIQAGQVNGTVNVSLQVRSGCQVGGGPIGADFGALDFGTRGPTWAEPLTTDTRPSGGGPLHVVCSPDIGGFLVSVDEGRHGLQSTRYLVRRDAAGRSVARVPYNIYRDPARSVAYVPQIPQSFRVDERRDAVALPLFGVVGTQMQFVPAGTYEDLLGITVNW</sequence>
<feature type="signal peptide" evidence="1">
    <location>
        <begin position="1"/>
        <end position="19"/>
    </location>
</feature>
<organism evidence="3 4">
    <name type="scientific">Burkholderia aenigmatica</name>
    <dbReference type="NCBI Taxonomy" id="2015348"/>
    <lineage>
        <taxon>Bacteria</taxon>
        <taxon>Pseudomonadati</taxon>
        <taxon>Pseudomonadota</taxon>
        <taxon>Betaproteobacteria</taxon>
        <taxon>Burkholderiales</taxon>
        <taxon>Burkholderiaceae</taxon>
        <taxon>Burkholderia</taxon>
        <taxon>Burkholderia cepacia complex</taxon>
    </lineage>
</organism>
<name>A0A228IIQ2_9BURK</name>
<dbReference type="InterPro" id="IPR053167">
    <property type="entry name" value="Spore_coat_component"/>
</dbReference>
<keyword evidence="3" id="KW-0167">Capsid protein</keyword>
<dbReference type="EMBL" id="NKFA01000008">
    <property type="protein sequence ID" value="OXI42318.1"/>
    <property type="molecule type" value="Genomic_DNA"/>
</dbReference>
<dbReference type="PANTHER" id="PTHR37089:SF4">
    <property type="entry name" value="EXPORTED PROTEIN"/>
    <property type="match status" value="1"/>
</dbReference>
<evidence type="ECO:0000313" key="4">
    <source>
        <dbReference type="Proteomes" id="UP000214600"/>
    </source>
</evidence>
<comment type="caution">
    <text evidence="3">The sequence shown here is derived from an EMBL/GenBank/DDBJ whole genome shotgun (WGS) entry which is preliminary data.</text>
</comment>
<proteinExistence type="predicted"/>
<evidence type="ECO:0000259" key="2">
    <source>
        <dbReference type="Pfam" id="PF05229"/>
    </source>
</evidence>
<dbReference type="Proteomes" id="UP000214600">
    <property type="component" value="Unassembled WGS sequence"/>
</dbReference>
<accession>A0A228IIQ2</accession>
<feature type="chain" id="PRO_5012398362" evidence="1">
    <location>
        <begin position="20"/>
        <end position="181"/>
    </location>
</feature>
<dbReference type="InterPro" id="IPR007893">
    <property type="entry name" value="Spore_coat_U/FanG"/>
</dbReference>
<evidence type="ECO:0000256" key="1">
    <source>
        <dbReference type="SAM" id="SignalP"/>
    </source>
</evidence>
<protein>
    <submittedName>
        <fullName evidence="3">Spore coat protein U</fullName>
    </submittedName>
</protein>